<evidence type="ECO:0000313" key="3">
    <source>
        <dbReference type="Proteomes" id="UP000001591"/>
    </source>
</evidence>
<protein>
    <submittedName>
        <fullName evidence="2">Uncharacterized protein</fullName>
    </submittedName>
</protein>
<gene>
    <name evidence="2" type="ordered locus">RC1_3106</name>
</gene>
<dbReference type="STRING" id="414684.RC1_3106"/>
<dbReference type="RefSeq" id="WP_012568250.1">
    <property type="nucleotide sequence ID" value="NC_011420.2"/>
</dbReference>
<reference evidence="2 3" key="1">
    <citation type="journal article" date="2010" name="BMC Genomics">
        <title>Metabolic flexibility revealed in the genome of the cyst-forming alpha-1 proteobacterium Rhodospirillum centenum.</title>
        <authorList>
            <person name="Lu Y.K."/>
            <person name="Marden J."/>
            <person name="Han M."/>
            <person name="Swingley W.D."/>
            <person name="Mastrian S.D."/>
            <person name="Chowdhury S.R."/>
            <person name="Hao J."/>
            <person name="Helmy T."/>
            <person name="Kim S."/>
            <person name="Kurdoglu A.A."/>
            <person name="Matthies H.J."/>
            <person name="Rollo D."/>
            <person name="Stothard P."/>
            <person name="Blankenship R.E."/>
            <person name="Bauer C.E."/>
            <person name="Touchman J.W."/>
        </authorList>
    </citation>
    <scope>NUCLEOTIDE SEQUENCE [LARGE SCALE GENOMIC DNA]</scope>
    <source>
        <strain evidence="3">ATCC 51521 / SW</strain>
    </source>
</reference>
<dbReference type="HOGENOM" id="CLU_156346_0_0_5"/>
<feature type="transmembrane region" description="Helical" evidence="1">
    <location>
        <begin position="12"/>
        <end position="29"/>
    </location>
</feature>
<dbReference type="Proteomes" id="UP000001591">
    <property type="component" value="Chromosome"/>
</dbReference>
<keyword evidence="1" id="KW-0812">Transmembrane</keyword>
<dbReference type="eggNOG" id="ENOG503382I">
    <property type="taxonomic scope" value="Bacteria"/>
</dbReference>
<keyword evidence="3" id="KW-1185">Reference proteome</keyword>
<organism evidence="2 3">
    <name type="scientific">Rhodospirillum centenum (strain ATCC 51521 / SW)</name>
    <dbReference type="NCBI Taxonomy" id="414684"/>
    <lineage>
        <taxon>Bacteria</taxon>
        <taxon>Pseudomonadati</taxon>
        <taxon>Pseudomonadota</taxon>
        <taxon>Alphaproteobacteria</taxon>
        <taxon>Rhodospirillales</taxon>
        <taxon>Rhodospirillaceae</taxon>
        <taxon>Rhodospirillum</taxon>
    </lineage>
</organism>
<dbReference type="KEGG" id="rce:RC1_3106"/>
<name>B6IVZ7_RHOCS</name>
<proteinExistence type="predicted"/>
<keyword evidence="1" id="KW-0472">Membrane</keyword>
<sequence>MTDTTGLDLAWWITAIDLPALGGLFWLILKVRKDADAALERARAGIDATSVQMREALAAYKLEVAKTYASLGTLREVEQRLTDHLLRIEAKLDGARAAATRGTAARGTGGAA</sequence>
<keyword evidence="1" id="KW-1133">Transmembrane helix</keyword>
<dbReference type="EMBL" id="CP000613">
    <property type="protein sequence ID" value="ACJ00471.1"/>
    <property type="molecule type" value="Genomic_DNA"/>
</dbReference>
<dbReference type="AlphaFoldDB" id="B6IVZ7"/>
<accession>B6IVZ7</accession>
<evidence type="ECO:0000313" key="2">
    <source>
        <dbReference type="EMBL" id="ACJ00471.1"/>
    </source>
</evidence>
<evidence type="ECO:0000256" key="1">
    <source>
        <dbReference type="SAM" id="Phobius"/>
    </source>
</evidence>
<dbReference type="OrthoDB" id="8449338at2"/>